<evidence type="ECO:0000256" key="15">
    <source>
        <dbReference type="ARBA" id="ARBA00047174"/>
    </source>
</evidence>
<evidence type="ECO:0000256" key="2">
    <source>
        <dbReference type="ARBA" id="ARBA00004613"/>
    </source>
</evidence>
<keyword evidence="5 16" id="KW-0732">Signal</keyword>
<evidence type="ECO:0000256" key="8">
    <source>
        <dbReference type="ARBA" id="ARBA00023008"/>
    </source>
</evidence>
<dbReference type="GO" id="GO:0005576">
    <property type="term" value="C:extracellular region"/>
    <property type="evidence" value="ECO:0007669"/>
    <property type="project" value="UniProtKB-SubCell"/>
</dbReference>
<dbReference type="OrthoDB" id="4849160at2759"/>
<evidence type="ECO:0000256" key="1">
    <source>
        <dbReference type="ARBA" id="ARBA00001973"/>
    </source>
</evidence>
<keyword evidence="19" id="KW-1185">Reference proteome</keyword>
<evidence type="ECO:0000256" key="3">
    <source>
        <dbReference type="ARBA" id="ARBA00022525"/>
    </source>
</evidence>
<dbReference type="PANTHER" id="PTHR33353">
    <property type="entry name" value="PUTATIVE (AFU_ORTHOLOGUE AFUA_1G12560)-RELATED"/>
    <property type="match status" value="1"/>
</dbReference>
<dbReference type="GO" id="GO:0004497">
    <property type="term" value="F:monooxygenase activity"/>
    <property type="evidence" value="ECO:0007669"/>
    <property type="project" value="UniProtKB-KW"/>
</dbReference>
<dbReference type="Pfam" id="PF03443">
    <property type="entry name" value="AA9"/>
    <property type="match status" value="1"/>
</dbReference>
<keyword evidence="9" id="KW-0503">Monooxygenase</keyword>
<keyword evidence="10" id="KW-1015">Disulfide bond</keyword>
<keyword evidence="18" id="KW-0378">Hydrolase</keyword>
<sequence>MSPSLSRNLFAATLLASAAAHSHIDYVLVNGVYYPGFIPQLGASGNPADTVGWFETATDDGFIAPSNYTNPNIICHENGAPPRAHMPVAPGDIVHFQWNGWPLSHDGPVQTYLAPCDGSNAHAGDGCASVDKTKLEFFKIDDSAPVFLNESGGPPGFWATEVLIASNNSWLIQVPTTLRPGPYVLRHEIIALHYANVTNGAQNYPQCFNVWVSHGASNTSNVTGTLGPVVNPRGIPATEFYHEDDPGILIDIYKNLTTYVIPGPTLAADAVPIPLSSQRNMLVKAAGTPVVVSGMSDYPIP</sequence>
<comment type="catalytic activity">
    <reaction evidence="14">
        <text>[(1-&gt;4)-beta-D-glucosyl]n+m + reduced acceptor + O2 = 4-dehydro-beta-D-glucosyl-[(1-&gt;4)-beta-D-glucosyl]n-1 + [(1-&gt;4)-beta-D-glucosyl]m + acceptor + H2O.</text>
        <dbReference type="EC" id="1.14.99.56"/>
    </reaction>
</comment>
<dbReference type="GO" id="GO:0016787">
    <property type="term" value="F:hydrolase activity"/>
    <property type="evidence" value="ECO:0007669"/>
    <property type="project" value="UniProtKB-KW"/>
</dbReference>
<dbReference type="PANTHER" id="PTHR33353:SF36">
    <property type="entry name" value="ENDO-BETA-1,4-GLUCANASE D"/>
    <property type="match status" value="1"/>
</dbReference>
<dbReference type="InterPro" id="IPR049892">
    <property type="entry name" value="AA9"/>
</dbReference>
<dbReference type="Proteomes" id="UP000803844">
    <property type="component" value="Unassembled WGS sequence"/>
</dbReference>
<dbReference type="AlphaFoldDB" id="A0A9P4YB06"/>
<feature type="signal peptide" evidence="16">
    <location>
        <begin position="1"/>
        <end position="20"/>
    </location>
</feature>
<dbReference type="GO" id="GO:0030245">
    <property type="term" value="P:cellulose catabolic process"/>
    <property type="evidence" value="ECO:0007669"/>
    <property type="project" value="UniProtKB-KW"/>
</dbReference>
<protein>
    <recommendedName>
        <fullName evidence="15">lytic cellulose monooxygenase (C4-dehydrogenating)</fullName>
        <ecNumber evidence="15">1.14.99.56</ecNumber>
    </recommendedName>
</protein>
<keyword evidence="8" id="KW-0186">Copper</keyword>
<dbReference type="GO" id="GO:0046872">
    <property type="term" value="F:metal ion binding"/>
    <property type="evidence" value="ECO:0007669"/>
    <property type="project" value="UniProtKB-KW"/>
</dbReference>
<keyword evidence="3" id="KW-0964">Secreted</keyword>
<comment type="similarity">
    <text evidence="13">Belongs to the polysaccharide monooxygenase AA9 family.</text>
</comment>
<keyword evidence="11" id="KW-0119">Carbohydrate metabolism</keyword>
<evidence type="ECO:0000256" key="6">
    <source>
        <dbReference type="ARBA" id="ARBA00023001"/>
    </source>
</evidence>
<name>A0A9P4YB06_CRYP1</name>
<evidence type="ECO:0000256" key="14">
    <source>
        <dbReference type="ARBA" id="ARBA00045077"/>
    </source>
</evidence>
<evidence type="ECO:0000256" key="7">
    <source>
        <dbReference type="ARBA" id="ARBA00023002"/>
    </source>
</evidence>
<evidence type="ECO:0000256" key="9">
    <source>
        <dbReference type="ARBA" id="ARBA00023033"/>
    </source>
</evidence>
<evidence type="ECO:0000256" key="12">
    <source>
        <dbReference type="ARBA" id="ARBA00023326"/>
    </source>
</evidence>
<evidence type="ECO:0000256" key="10">
    <source>
        <dbReference type="ARBA" id="ARBA00023157"/>
    </source>
</evidence>
<keyword evidence="6" id="KW-0136">Cellulose degradation</keyword>
<dbReference type="RefSeq" id="XP_040780694.1">
    <property type="nucleotide sequence ID" value="XM_040921059.1"/>
</dbReference>
<keyword evidence="4" id="KW-0479">Metal-binding</keyword>
<evidence type="ECO:0000256" key="13">
    <source>
        <dbReference type="ARBA" id="ARBA00044502"/>
    </source>
</evidence>
<dbReference type="EMBL" id="MU032344">
    <property type="protein sequence ID" value="KAF3769733.1"/>
    <property type="molecule type" value="Genomic_DNA"/>
</dbReference>
<gene>
    <name evidence="18" type="ORF">M406DRAFT_335554</name>
</gene>
<dbReference type="Gene3D" id="2.70.50.70">
    <property type="match status" value="1"/>
</dbReference>
<feature type="domain" description="Auxiliary Activity family 9 catalytic" evidence="17">
    <location>
        <begin position="21"/>
        <end position="257"/>
    </location>
</feature>
<organism evidence="18 19">
    <name type="scientific">Cryphonectria parasitica (strain ATCC 38755 / EP155)</name>
    <dbReference type="NCBI Taxonomy" id="660469"/>
    <lineage>
        <taxon>Eukaryota</taxon>
        <taxon>Fungi</taxon>
        <taxon>Dikarya</taxon>
        <taxon>Ascomycota</taxon>
        <taxon>Pezizomycotina</taxon>
        <taxon>Sordariomycetes</taxon>
        <taxon>Sordariomycetidae</taxon>
        <taxon>Diaporthales</taxon>
        <taxon>Cryphonectriaceae</taxon>
        <taxon>Cryphonectria-Endothia species complex</taxon>
        <taxon>Cryphonectria</taxon>
    </lineage>
</organism>
<evidence type="ECO:0000256" key="11">
    <source>
        <dbReference type="ARBA" id="ARBA00023277"/>
    </source>
</evidence>
<evidence type="ECO:0000313" key="19">
    <source>
        <dbReference type="Proteomes" id="UP000803844"/>
    </source>
</evidence>
<accession>A0A9P4YB06</accession>
<reference evidence="18" key="1">
    <citation type="journal article" date="2020" name="Phytopathology">
        <title>Genome sequence of the chestnut blight fungus Cryphonectria parasitica EP155: A fundamental resource for an archetypical invasive plant pathogen.</title>
        <authorList>
            <person name="Crouch J.A."/>
            <person name="Dawe A."/>
            <person name="Aerts A."/>
            <person name="Barry K."/>
            <person name="Churchill A.C.L."/>
            <person name="Grimwood J."/>
            <person name="Hillman B."/>
            <person name="Milgroom M.G."/>
            <person name="Pangilinan J."/>
            <person name="Smith M."/>
            <person name="Salamov A."/>
            <person name="Schmutz J."/>
            <person name="Yadav J."/>
            <person name="Grigoriev I.V."/>
            <person name="Nuss D."/>
        </authorList>
    </citation>
    <scope>NUCLEOTIDE SEQUENCE</scope>
    <source>
        <strain evidence="18">EP155</strain>
    </source>
</reference>
<feature type="chain" id="PRO_5040376574" description="lytic cellulose monooxygenase (C4-dehydrogenating)" evidence="16">
    <location>
        <begin position="21"/>
        <end position="301"/>
    </location>
</feature>
<dbReference type="CDD" id="cd21175">
    <property type="entry name" value="LPMO_AA9"/>
    <property type="match status" value="1"/>
</dbReference>
<comment type="subcellular location">
    <subcellularLocation>
        <location evidence="2">Secreted</location>
    </subcellularLocation>
</comment>
<dbReference type="GeneID" id="63838188"/>
<comment type="cofactor">
    <cofactor evidence="1">
        <name>Cu(2+)</name>
        <dbReference type="ChEBI" id="CHEBI:29036"/>
    </cofactor>
</comment>
<evidence type="ECO:0000256" key="4">
    <source>
        <dbReference type="ARBA" id="ARBA00022723"/>
    </source>
</evidence>
<evidence type="ECO:0000256" key="16">
    <source>
        <dbReference type="SAM" id="SignalP"/>
    </source>
</evidence>
<keyword evidence="7" id="KW-0560">Oxidoreductase</keyword>
<dbReference type="InterPro" id="IPR005103">
    <property type="entry name" value="AA9_LPMO"/>
</dbReference>
<evidence type="ECO:0000313" key="18">
    <source>
        <dbReference type="EMBL" id="KAF3769733.1"/>
    </source>
</evidence>
<evidence type="ECO:0000259" key="17">
    <source>
        <dbReference type="Pfam" id="PF03443"/>
    </source>
</evidence>
<dbReference type="EC" id="1.14.99.56" evidence="15"/>
<proteinExistence type="inferred from homology"/>
<keyword evidence="12" id="KW-0624">Polysaccharide degradation</keyword>
<evidence type="ECO:0000256" key="5">
    <source>
        <dbReference type="ARBA" id="ARBA00022729"/>
    </source>
</evidence>
<comment type="caution">
    <text evidence="18">The sequence shown here is derived from an EMBL/GenBank/DDBJ whole genome shotgun (WGS) entry which is preliminary data.</text>
</comment>